<dbReference type="EMBL" id="CCXY01000007">
    <property type="protein sequence ID" value="CEG11050.1"/>
    <property type="molecule type" value="Genomic_DNA"/>
</dbReference>
<evidence type="ECO:0008006" key="2">
    <source>
        <dbReference type="Google" id="ProtNLM"/>
    </source>
</evidence>
<reference evidence="1" key="1">
    <citation type="submission" date="2014-09" db="EMBL/GenBank/DDBJ databases">
        <authorList>
            <person name="Probst J Alexander"/>
        </authorList>
    </citation>
    <scope>NUCLEOTIDE SEQUENCE</scope>
</reference>
<gene>
    <name evidence="1" type="ORF">MSIBF_A1040002</name>
</gene>
<evidence type="ECO:0000313" key="1">
    <source>
        <dbReference type="EMBL" id="CEG11050.1"/>
    </source>
</evidence>
<protein>
    <recommendedName>
        <fullName evidence="2">YhcG N-terminal domain-containing protein</fullName>
    </recommendedName>
</protein>
<organism evidence="1">
    <name type="scientific">groundwater metagenome</name>
    <dbReference type="NCBI Taxonomy" id="717931"/>
    <lineage>
        <taxon>unclassified sequences</taxon>
        <taxon>metagenomes</taxon>
        <taxon>ecological metagenomes</taxon>
    </lineage>
</organism>
<proteinExistence type="predicted"/>
<dbReference type="AlphaFoldDB" id="A0A098E7V2"/>
<sequence length="61" mass="7364">MRLLYLKYPKSQTLSDRLTWSHYISLLMIDDDFKEGVLELSLIFVIFRQTSRIYPNRFTSC</sequence>
<accession>A0A098E7V2</accession>
<name>A0A098E7V2_9ZZZZ</name>